<dbReference type="InterPro" id="IPR028896">
    <property type="entry name" value="GcvT/YgfZ/DmdA"/>
</dbReference>
<evidence type="ECO:0000259" key="9">
    <source>
        <dbReference type="Pfam" id="PF01571"/>
    </source>
</evidence>
<keyword evidence="4 7" id="KW-0808">Transferase</keyword>
<evidence type="ECO:0000313" key="11">
    <source>
        <dbReference type="EMBL" id="SFC13002.1"/>
    </source>
</evidence>
<dbReference type="AlphaFoldDB" id="A0A1I1GNY7"/>
<comment type="function">
    <text evidence="7">The glycine cleavage system catalyzes the degradation of glycine.</text>
</comment>
<evidence type="ECO:0000256" key="6">
    <source>
        <dbReference type="ARBA" id="ARBA00047665"/>
    </source>
</evidence>
<feature type="domain" description="GCVT N-terminal" evidence="9">
    <location>
        <begin position="26"/>
        <end position="283"/>
    </location>
</feature>
<dbReference type="InterPro" id="IPR006223">
    <property type="entry name" value="GcvT"/>
</dbReference>
<dbReference type="GO" id="GO:0019464">
    <property type="term" value="P:glycine decarboxylation via glycine cleavage system"/>
    <property type="evidence" value="ECO:0007669"/>
    <property type="project" value="UniProtKB-UniRule"/>
</dbReference>
<comment type="catalytic activity">
    <reaction evidence="6 7">
        <text>N(6)-[(R)-S(8)-aminomethyldihydrolipoyl]-L-lysyl-[protein] + (6S)-5,6,7,8-tetrahydrofolate = N(6)-[(R)-dihydrolipoyl]-L-lysyl-[protein] + (6R)-5,10-methylene-5,6,7,8-tetrahydrofolate + NH4(+)</text>
        <dbReference type="Rhea" id="RHEA:16945"/>
        <dbReference type="Rhea" id="RHEA-COMP:10475"/>
        <dbReference type="Rhea" id="RHEA-COMP:10492"/>
        <dbReference type="ChEBI" id="CHEBI:15636"/>
        <dbReference type="ChEBI" id="CHEBI:28938"/>
        <dbReference type="ChEBI" id="CHEBI:57453"/>
        <dbReference type="ChEBI" id="CHEBI:83100"/>
        <dbReference type="ChEBI" id="CHEBI:83143"/>
        <dbReference type="EC" id="2.1.2.10"/>
    </reaction>
</comment>
<evidence type="ECO:0000256" key="5">
    <source>
        <dbReference type="ARBA" id="ARBA00031395"/>
    </source>
</evidence>
<name>A0A1I1GNY7_9LACT</name>
<dbReference type="InterPro" id="IPR013977">
    <property type="entry name" value="GcvT_C"/>
</dbReference>
<dbReference type="GO" id="GO:0008483">
    <property type="term" value="F:transaminase activity"/>
    <property type="evidence" value="ECO:0007669"/>
    <property type="project" value="UniProtKB-KW"/>
</dbReference>
<dbReference type="GO" id="GO:0005829">
    <property type="term" value="C:cytosol"/>
    <property type="evidence" value="ECO:0007669"/>
    <property type="project" value="TreeGrafter"/>
</dbReference>
<dbReference type="NCBIfam" id="TIGR00528">
    <property type="entry name" value="gcvT"/>
    <property type="match status" value="1"/>
</dbReference>
<dbReference type="EC" id="2.1.2.10" evidence="2 7"/>
<dbReference type="GO" id="GO:0032259">
    <property type="term" value="P:methylation"/>
    <property type="evidence" value="ECO:0007669"/>
    <property type="project" value="UniProtKB-KW"/>
</dbReference>
<dbReference type="PANTHER" id="PTHR43757">
    <property type="entry name" value="AMINOMETHYLTRANSFERASE"/>
    <property type="match status" value="1"/>
</dbReference>
<dbReference type="Pfam" id="PF08669">
    <property type="entry name" value="GCV_T_C"/>
    <property type="match status" value="1"/>
</dbReference>
<dbReference type="FunFam" id="4.10.1250.10:FF:000001">
    <property type="entry name" value="Aminomethyltransferase"/>
    <property type="match status" value="1"/>
</dbReference>
<comment type="subunit">
    <text evidence="7">The glycine cleavage system is composed of four proteins: P, T, L and H.</text>
</comment>
<dbReference type="NCBIfam" id="NF001567">
    <property type="entry name" value="PRK00389.1"/>
    <property type="match status" value="1"/>
</dbReference>
<evidence type="ECO:0000256" key="4">
    <source>
        <dbReference type="ARBA" id="ARBA00022679"/>
    </source>
</evidence>
<sequence>MKTLSEEMCGGIALANDETELQRTPLYPYYQENNVKLIDFGSWALPVQFTKLKEEHQAVREHAGIFDVSHMGEIKVSGDKATDWLNRLITNDVKNIDPDQAVYTLVTNETGGILDDIIIFKLSETDYLLTPNASNTKKIWQWLNEHKGAGIELTDLSKDTGLIAIQGPRAKDIVAEVFGKEVLDLENYHFRQNVSAEGLDNVLLSRTGYTGEDGFECYVKWDQTVTLWKKFLEAGAAYQLQECGLGARDTLRLEAGMPLYGQDLSERVTPLEAGLRFAVKWDKSEPFIGQKALEEQKETGTTYLLRGFEVQGRGIAREGYPVFNESDEEIGEVTSGTQSPTLGKSIGFMRIRKAGIKLGDTVRIQIRKNTVDARVTKKNFLKN</sequence>
<dbReference type="Gene3D" id="2.40.30.110">
    <property type="entry name" value="Aminomethyltransferase beta-barrel domains"/>
    <property type="match status" value="1"/>
</dbReference>
<dbReference type="HAMAP" id="MF_00259">
    <property type="entry name" value="GcvT"/>
    <property type="match status" value="1"/>
</dbReference>
<dbReference type="InterPro" id="IPR027266">
    <property type="entry name" value="TrmE/GcvT-like"/>
</dbReference>
<protein>
    <recommendedName>
        <fullName evidence="2 7">Aminomethyltransferase</fullName>
        <ecNumber evidence="2 7">2.1.2.10</ecNumber>
    </recommendedName>
    <alternativeName>
        <fullName evidence="5 7">Glycine cleavage system T protein</fullName>
    </alternativeName>
</protein>
<feature type="binding site" evidence="8">
    <location>
        <position position="216"/>
    </location>
    <ligand>
        <name>substrate</name>
    </ligand>
</feature>
<dbReference type="Gene3D" id="4.10.1250.10">
    <property type="entry name" value="Aminomethyltransferase fragment"/>
    <property type="match status" value="1"/>
</dbReference>
<dbReference type="GO" id="GO:0004047">
    <property type="term" value="F:aminomethyltransferase activity"/>
    <property type="evidence" value="ECO:0007669"/>
    <property type="project" value="UniProtKB-UniRule"/>
</dbReference>
<reference evidence="12" key="1">
    <citation type="submission" date="2016-10" db="EMBL/GenBank/DDBJ databases">
        <authorList>
            <person name="Varghese N."/>
            <person name="Submissions S."/>
        </authorList>
    </citation>
    <scope>NUCLEOTIDE SEQUENCE [LARGE SCALE GENOMIC DNA]</scope>
    <source>
        <strain evidence="12">DSM 23664</strain>
    </source>
</reference>
<dbReference type="EMBL" id="FOLT01000003">
    <property type="protein sequence ID" value="SFC13002.1"/>
    <property type="molecule type" value="Genomic_DNA"/>
</dbReference>
<dbReference type="STRING" id="753702.SAMN04488102_103158"/>
<feature type="domain" description="Aminomethyltransferase C-terminal" evidence="10">
    <location>
        <begin position="305"/>
        <end position="382"/>
    </location>
</feature>
<dbReference type="Gene3D" id="3.30.1360.120">
    <property type="entry name" value="Probable tRNA modification gtpase trme, domain 1"/>
    <property type="match status" value="1"/>
</dbReference>
<dbReference type="FunFam" id="3.30.70.1400:FF:000001">
    <property type="entry name" value="Aminomethyltransferase"/>
    <property type="match status" value="1"/>
</dbReference>
<dbReference type="GO" id="GO:0005960">
    <property type="term" value="C:glycine cleavage complex"/>
    <property type="evidence" value="ECO:0007669"/>
    <property type="project" value="InterPro"/>
</dbReference>
<evidence type="ECO:0000259" key="10">
    <source>
        <dbReference type="Pfam" id="PF08669"/>
    </source>
</evidence>
<keyword evidence="11" id="KW-0489">Methyltransferase</keyword>
<dbReference type="PIRSF" id="PIRSF006487">
    <property type="entry name" value="GcvT"/>
    <property type="match status" value="1"/>
</dbReference>
<comment type="similarity">
    <text evidence="1 7">Belongs to the GcvT family.</text>
</comment>
<dbReference type="Gene3D" id="3.30.70.1400">
    <property type="entry name" value="Aminomethyltransferase beta-barrel domains"/>
    <property type="match status" value="1"/>
</dbReference>
<accession>A0A1I1GNY7</accession>
<evidence type="ECO:0000256" key="8">
    <source>
        <dbReference type="PIRSR" id="PIRSR006487-1"/>
    </source>
</evidence>
<dbReference type="InterPro" id="IPR022903">
    <property type="entry name" value="GcvT_bac"/>
</dbReference>
<dbReference type="SUPFAM" id="SSF101790">
    <property type="entry name" value="Aminomethyltransferase beta-barrel domain"/>
    <property type="match status" value="1"/>
</dbReference>
<evidence type="ECO:0000256" key="3">
    <source>
        <dbReference type="ARBA" id="ARBA00022576"/>
    </source>
</evidence>
<dbReference type="Pfam" id="PF01571">
    <property type="entry name" value="GCV_T"/>
    <property type="match status" value="1"/>
</dbReference>
<dbReference type="SUPFAM" id="SSF103025">
    <property type="entry name" value="Folate-binding domain"/>
    <property type="match status" value="1"/>
</dbReference>
<dbReference type="PANTHER" id="PTHR43757:SF2">
    <property type="entry name" value="AMINOMETHYLTRANSFERASE, MITOCHONDRIAL"/>
    <property type="match status" value="1"/>
</dbReference>
<keyword evidence="12" id="KW-1185">Reference proteome</keyword>
<evidence type="ECO:0000256" key="7">
    <source>
        <dbReference type="HAMAP-Rule" id="MF_00259"/>
    </source>
</evidence>
<dbReference type="Proteomes" id="UP000199612">
    <property type="component" value="Unassembled WGS sequence"/>
</dbReference>
<evidence type="ECO:0000313" key="12">
    <source>
        <dbReference type="Proteomes" id="UP000199612"/>
    </source>
</evidence>
<dbReference type="InterPro" id="IPR029043">
    <property type="entry name" value="GcvT/YgfZ_C"/>
</dbReference>
<proteinExistence type="inferred from homology"/>
<keyword evidence="3 7" id="KW-0032">Aminotransferase</keyword>
<dbReference type="GO" id="GO:0008168">
    <property type="term" value="F:methyltransferase activity"/>
    <property type="evidence" value="ECO:0007669"/>
    <property type="project" value="UniProtKB-KW"/>
</dbReference>
<evidence type="ECO:0000256" key="2">
    <source>
        <dbReference type="ARBA" id="ARBA00012616"/>
    </source>
</evidence>
<evidence type="ECO:0000256" key="1">
    <source>
        <dbReference type="ARBA" id="ARBA00008609"/>
    </source>
</evidence>
<dbReference type="InterPro" id="IPR006222">
    <property type="entry name" value="GCVT_N"/>
</dbReference>
<organism evidence="11 12">
    <name type="scientific">Alkalibacterium subtropicum</name>
    <dbReference type="NCBI Taxonomy" id="753702"/>
    <lineage>
        <taxon>Bacteria</taxon>
        <taxon>Bacillati</taxon>
        <taxon>Bacillota</taxon>
        <taxon>Bacilli</taxon>
        <taxon>Lactobacillales</taxon>
        <taxon>Carnobacteriaceae</taxon>
        <taxon>Alkalibacterium</taxon>
    </lineage>
</organism>
<gene>
    <name evidence="7" type="primary">gcvT</name>
    <name evidence="11" type="ORF">SAMN04488102_103158</name>
</gene>